<reference evidence="13 16" key="2">
    <citation type="submission" date="2024-07" db="EMBL/GenBank/DDBJ databases">
        <authorList>
            <person name="Akdeniz Z."/>
        </authorList>
    </citation>
    <scope>NUCLEOTIDE SEQUENCE [LARGE SCALE GENOMIC DNA]</scope>
</reference>
<evidence type="ECO:0000256" key="1">
    <source>
        <dbReference type="ARBA" id="ARBA00022527"/>
    </source>
</evidence>
<dbReference type="FunFam" id="3.30.200.20:FF:000042">
    <property type="entry name" value="Aurora kinase A"/>
    <property type="match status" value="1"/>
</dbReference>
<dbReference type="EMBL" id="CATOUU010000154">
    <property type="protein sequence ID" value="CAI9918269.1"/>
    <property type="molecule type" value="Genomic_DNA"/>
</dbReference>
<sequence length="528" mass="60235">MDETYKFQLTKVNKYGKKQTRTLIMSKQGIVNSAGMSTKWEKPRELVHALHLSKADPKSFMISTFDNYNFETDSAEQVQQITETFKLLKMGEVIYDDELKINDDEDNVVQPQLPPQKPNPTKLDVNDEPEYAPATQSNPLASFRFERPPKFPQPPPSHDKLMKPQNFELVASIGRGSFGQVFLVRRVDDNRFFAMKVLKKRAVIDRKQLVHLRAEHTILQSMKHPYMVKLYHSFQTRTRLFFIMDFAIGGEMFHHLKKVGHFPENLAVFYLAEVVLAFEYLHEFDVVFRDTKPENLLLDAYGHVMLTDFGLAKCGVSADSTQSSGLSTTTFCGTPDYLSAEVVAGVPHGKSVDVWSIGALLFEMLVGQAPFSYGNGGGQVNRAELYRRILRGVVTFPPTVSDEARDLIQKCMARRPKDRPLMKDLKNHPLFKTNKIVWEKMVKRELAPPHKMKVDEACIKAIEGKLVNGPVDNIYKYVLPDNLVAHFDPRFTQEPPTLAASTPQDGVTADEDRHFREFNWTAPYAFDK</sequence>
<evidence type="ECO:0000256" key="2">
    <source>
        <dbReference type="ARBA" id="ARBA00022553"/>
    </source>
</evidence>
<keyword evidence="3" id="KW-0808">Transferase</keyword>
<evidence type="ECO:0000256" key="5">
    <source>
        <dbReference type="ARBA" id="ARBA00022777"/>
    </source>
</evidence>
<dbReference type="EMBL" id="CATOUU010000495">
    <property type="protein sequence ID" value="CAI9931600.1"/>
    <property type="molecule type" value="Genomic_DNA"/>
</dbReference>
<dbReference type="InterPro" id="IPR000719">
    <property type="entry name" value="Prot_kinase_dom"/>
</dbReference>
<evidence type="ECO:0000256" key="6">
    <source>
        <dbReference type="ARBA" id="ARBA00022840"/>
    </source>
</evidence>
<protein>
    <submittedName>
        <fullName evidence="11">AGC Akt</fullName>
    </submittedName>
    <submittedName>
        <fullName evidence="13">Kinase</fullName>
    </submittedName>
</protein>
<feature type="domain" description="Protein kinase" evidence="9">
    <location>
        <begin position="167"/>
        <end position="431"/>
    </location>
</feature>
<evidence type="ECO:0000313" key="16">
    <source>
        <dbReference type="Proteomes" id="UP001642409"/>
    </source>
</evidence>
<evidence type="ECO:0000256" key="4">
    <source>
        <dbReference type="ARBA" id="ARBA00022741"/>
    </source>
</evidence>
<evidence type="ECO:0000256" key="3">
    <source>
        <dbReference type="ARBA" id="ARBA00022679"/>
    </source>
</evidence>
<feature type="domain" description="AGC-kinase C-terminal" evidence="10">
    <location>
        <begin position="434"/>
        <end position="528"/>
    </location>
</feature>
<organism evidence="11">
    <name type="scientific">Hexamita inflata</name>
    <dbReference type="NCBI Taxonomy" id="28002"/>
    <lineage>
        <taxon>Eukaryota</taxon>
        <taxon>Metamonada</taxon>
        <taxon>Diplomonadida</taxon>
        <taxon>Hexamitidae</taxon>
        <taxon>Hexamitinae</taxon>
        <taxon>Hexamita</taxon>
    </lineage>
</organism>
<dbReference type="PROSITE" id="PS51285">
    <property type="entry name" value="AGC_KINASE_CTER"/>
    <property type="match status" value="1"/>
</dbReference>
<evidence type="ECO:0000313" key="14">
    <source>
        <dbReference type="EMBL" id="CAL6039309.1"/>
    </source>
</evidence>
<reference evidence="11" key="1">
    <citation type="submission" date="2023-06" db="EMBL/GenBank/DDBJ databases">
        <authorList>
            <person name="Kurt Z."/>
        </authorList>
    </citation>
    <scope>NUCLEOTIDE SEQUENCE</scope>
</reference>
<dbReference type="InterPro" id="IPR011009">
    <property type="entry name" value="Kinase-like_dom_sf"/>
</dbReference>
<keyword evidence="1" id="KW-0723">Serine/threonine-protein kinase</keyword>
<dbReference type="PANTHER" id="PTHR24351">
    <property type="entry name" value="RIBOSOMAL PROTEIN S6 KINASE"/>
    <property type="match status" value="1"/>
</dbReference>
<dbReference type="EMBL" id="CAXDID020000032">
    <property type="protein sequence ID" value="CAL5994576.1"/>
    <property type="molecule type" value="Genomic_DNA"/>
</dbReference>
<dbReference type="Proteomes" id="UP001642409">
    <property type="component" value="Unassembled WGS sequence"/>
</dbReference>
<comment type="caution">
    <text evidence="11">The sequence shown here is derived from an EMBL/GenBank/DDBJ whole genome shotgun (WGS) entry which is preliminary data.</text>
</comment>
<dbReference type="InterPro" id="IPR000961">
    <property type="entry name" value="AGC-kinase_C"/>
</dbReference>
<dbReference type="PROSITE" id="PS00107">
    <property type="entry name" value="PROTEIN_KINASE_ATP"/>
    <property type="match status" value="1"/>
</dbReference>
<dbReference type="EMBL" id="CAXDID020000149">
    <property type="protein sequence ID" value="CAL6041228.1"/>
    <property type="molecule type" value="Genomic_DNA"/>
</dbReference>
<dbReference type="PROSITE" id="PS50011">
    <property type="entry name" value="PROTEIN_KINASE_DOM"/>
    <property type="match status" value="1"/>
</dbReference>
<dbReference type="EMBL" id="CAXDID020000142">
    <property type="protein sequence ID" value="CAL6039309.1"/>
    <property type="molecule type" value="Genomic_DNA"/>
</dbReference>
<name>A0AA86NFM4_9EUKA</name>
<dbReference type="FunFam" id="1.10.510.10:FF:000048">
    <property type="entry name" value="Protein kinase C"/>
    <property type="match status" value="1"/>
</dbReference>
<dbReference type="GO" id="GO:0004674">
    <property type="term" value="F:protein serine/threonine kinase activity"/>
    <property type="evidence" value="ECO:0007669"/>
    <property type="project" value="UniProtKB-KW"/>
</dbReference>
<evidence type="ECO:0000256" key="7">
    <source>
        <dbReference type="PROSITE-ProRule" id="PRU10141"/>
    </source>
</evidence>
<evidence type="ECO:0000313" key="12">
    <source>
        <dbReference type="EMBL" id="CAI9931600.1"/>
    </source>
</evidence>
<accession>A0AA86NFM4</accession>
<evidence type="ECO:0000313" key="15">
    <source>
        <dbReference type="EMBL" id="CAL6041228.1"/>
    </source>
</evidence>
<dbReference type="Pfam" id="PF00433">
    <property type="entry name" value="Pkinase_C"/>
    <property type="match status" value="1"/>
</dbReference>
<evidence type="ECO:0000313" key="13">
    <source>
        <dbReference type="EMBL" id="CAL5994576.1"/>
    </source>
</evidence>
<dbReference type="Gene3D" id="1.10.510.10">
    <property type="entry name" value="Transferase(Phosphotransferase) domain 1"/>
    <property type="match status" value="1"/>
</dbReference>
<dbReference type="Pfam" id="PF00069">
    <property type="entry name" value="Pkinase"/>
    <property type="match status" value="1"/>
</dbReference>
<proteinExistence type="predicted"/>
<dbReference type="InterPro" id="IPR017892">
    <property type="entry name" value="Pkinase_C"/>
</dbReference>
<keyword evidence="2" id="KW-0597">Phosphoprotein</keyword>
<dbReference type="InterPro" id="IPR017441">
    <property type="entry name" value="Protein_kinase_ATP_BS"/>
</dbReference>
<dbReference type="GO" id="GO:0005524">
    <property type="term" value="F:ATP binding"/>
    <property type="evidence" value="ECO:0007669"/>
    <property type="project" value="UniProtKB-UniRule"/>
</dbReference>
<keyword evidence="4 7" id="KW-0547">Nucleotide-binding</keyword>
<dbReference type="CDD" id="cd05123">
    <property type="entry name" value="STKc_AGC"/>
    <property type="match status" value="1"/>
</dbReference>
<feature type="binding site" evidence="7">
    <location>
        <position position="196"/>
    </location>
    <ligand>
        <name>ATP</name>
        <dbReference type="ChEBI" id="CHEBI:30616"/>
    </ligand>
</feature>
<evidence type="ECO:0000259" key="10">
    <source>
        <dbReference type="PROSITE" id="PS51285"/>
    </source>
</evidence>
<dbReference type="SUPFAM" id="SSF56112">
    <property type="entry name" value="Protein kinase-like (PK-like)"/>
    <property type="match status" value="1"/>
</dbReference>
<dbReference type="AlphaFoldDB" id="A0AA86NFM4"/>
<keyword evidence="16" id="KW-1185">Reference proteome</keyword>
<evidence type="ECO:0000256" key="8">
    <source>
        <dbReference type="SAM" id="MobiDB-lite"/>
    </source>
</evidence>
<keyword evidence="6 7" id="KW-0067">ATP-binding</keyword>
<dbReference type="Gene3D" id="3.30.200.20">
    <property type="entry name" value="Phosphorylase Kinase, domain 1"/>
    <property type="match status" value="1"/>
</dbReference>
<gene>
    <name evidence="13" type="ORF">HINF_LOCUS13610</name>
    <name evidence="12" type="ORF">HINF_LOCUS19245</name>
    <name evidence="14" type="ORF">HINF_LOCUS37792</name>
    <name evidence="15" type="ORF">HINF_LOCUS38881</name>
    <name evidence="11" type="ORF">HINF_LOCUS5914</name>
</gene>
<evidence type="ECO:0000259" key="9">
    <source>
        <dbReference type="PROSITE" id="PS50011"/>
    </source>
</evidence>
<evidence type="ECO:0000313" key="11">
    <source>
        <dbReference type="EMBL" id="CAI9918269.1"/>
    </source>
</evidence>
<dbReference type="InterPro" id="IPR045270">
    <property type="entry name" value="STKc_AGC"/>
</dbReference>
<feature type="region of interest" description="Disordered" evidence="8">
    <location>
        <begin position="107"/>
        <end position="159"/>
    </location>
</feature>
<keyword evidence="5 13" id="KW-0418">Kinase</keyword>